<dbReference type="STRING" id="1453429.UCYN_01620"/>
<gene>
    <name evidence="1" type="ordered locus">UCYN_01620</name>
</gene>
<organism evidence="2">
    <name type="scientific">Atelocyanobacterium thalassa (isolate ALOHA)</name>
    <dbReference type="NCBI Taxonomy" id="1453429"/>
    <lineage>
        <taxon>Bacteria</taxon>
        <taxon>Bacillati</taxon>
        <taxon>Cyanobacteriota</taxon>
        <taxon>Cyanophyceae</taxon>
        <taxon>Oscillatoriophycideae</taxon>
        <taxon>Chroococcales</taxon>
        <taxon>Aphanothecaceae</taxon>
        <taxon>Candidatus Atelocyanobacterium</taxon>
        <taxon>Candidatus Atelocyanobacterium thalassae</taxon>
    </lineage>
</organism>
<dbReference type="Proteomes" id="UP000001405">
    <property type="component" value="Chromosome"/>
</dbReference>
<dbReference type="AlphaFoldDB" id="D3EN61"/>
<dbReference type="OrthoDB" id="427348at2"/>
<proteinExistence type="predicted"/>
<reference evidence="1 2" key="1">
    <citation type="journal article" date="2010" name="Nature">
        <title>Metabolic streamlining in an open-ocean nitrogen-fixing cyanobacterium.</title>
        <authorList>
            <person name="Tripp H.J."/>
            <person name="Bench S.R."/>
            <person name="Turk K.A."/>
            <person name="Foster R.A."/>
            <person name="Desany B.A."/>
            <person name="Niazi F."/>
            <person name="Affourtit J.P."/>
            <person name="Zehr J.P."/>
        </authorList>
    </citation>
    <scope>NUCLEOTIDE SEQUENCE [LARGE SCALE GENOMIC DNA]</scope>
    <source>
        <strain evidence="2">ALOHA</strain>
    </source>
</reference>
<protein>
    <submittedName>
        <fullName evidence="1">Uncharacterized protein</fullName>
    </submittedName>
</protein>
<evidence type="ECO:0000313" key="1">
    <source>
        <dbReference type="EMBL" id="ADB94911.1"/>
    </source>
</evidence>
<dbReference type="RefSeq" id="WP_012953576.1">
    <property type="nucleotide sequence ID" value="NC_013771.1"/>
</dbReference>
<keyword evidence="2" id="KW-1185">Reference proteome</keyword>
<evidence type="ECO:0000313" key="2">
    <source>
        <dbReference type="Proteomes" id="UP000001405"/>
    </source>
</evidence>
<accession>D3EN61</accession>
<name>D3EN61_ATETH</name>
<dbReference type="HOGENOM" id="CLU_208303_0_0_3"/>
<dbReference type="EMBL" id="CP001842">
    <property type="protein sequence ID" value="ADB94911.1"/>
    <property type="molecule type" value="Genomic_DNA"/>
</dbReference>
<sequence>MVTSFIELTVRIPEDIKTLQKSIEIELSKHGKSLRWAITKVDVEKQIAQVEAVVIKDIDR</sequence>
<dbReference type="KEGG" id="cyu:UCYN_01620"/>